<evidence type="ECO:0008006" key="4">
    <source>
        <dbReference type="Google" id="ProtNLM"/>
    </source>
</evidence>
<feature type="region of interest" description="Disordered" evidence="1">
    <location>
        <begin position="855"/>
        <end position="880"/>
    </location>
</feature>
<feature type="region of interest" description="Disordered" evidence="1">
    <location>
        <begin position="348"/>
        <end position="374"/>
    </location>
</feature>
<feature type="compositionally biased region" description="Polar residues" evidence="1">
    <location>
        <begin position="1138"/>
        <end position="1155"/>
    </location>
</feature>
<keyword evidence="3" id="KW-1185">Reference proteome</keyword>
<feature type="compositionally biased region" description="Low complexity" evidence="1">
    <location>
        <begin position="867"/>
        <end position="880"/>
    </location>
</feature>
<name>A0ABQ7T7U9_PHRPL</name>
<dbReference type="PANTHER" id="PTHR14522:SF0">
    <property type="entry name" value="PROTEIN PRR14L"/>
    <property type="match status" value="1"/>
</dbReference>
<feature type="region of interest" description="Disordered" evidence="1">
    <location>
        <begin position="1136"/>
        <end position="1161"/>
    </location>
</feature>
<dbReference type="InterPro" id="IPR026320">
    <property type="entry name" value="PRR14"/>
</dbReference>
<feature type="region of interest" description="Disordered" evidence="1">
    <location>
        <begin position="468"/>
        <end position="515"/>
    </location>
</feature>
<dbReference type="EMBL" id="JAIPUX010001211">
    <property type="protein sequence ID" value="KAH0625535.1"/>
    <property type="molecule type" value="Genomic_DNA"/>
</dbReference>
<feature type="region of interest" description="Disordered" evidence="1">
    <location>
        <begin position="1"/>
        <end position="97"/>
    </location>
</feature>
<sequence length="1809" mass="200095">MLEVSATTEEEDGEYEAKEQLTPKKPLRSGEETQDLAVDAKPEREEAEPIAAKVTFPETNASPPLSPTGHTVTGGESQREDERRSPSGDGALSSARDVFPNSADKFLLHERADVNVISDNCAPHDEIKFSENNASVPTLESRISVDDMNAKNESNLAFRNAPWEESTDVAEVVCETEESDDDESLKISLLEEWTSRPKMEDSQSPAWSCEDLYGECEQQMDHSYSRLKEKDAETHNRTVVLCGEGEETQENSHSGENGASLVKAANGVTLQNGITLQNGVSPLRGFLLPPDGEDSPFSETGRIEGPNNWQSPLPRDEGLAASAKENQALLAEANDFGHCNASVSVRSPLYDDASDSEPESGEGGLSPTVPGRNQKTENLDFLEANLSLRSFPHNKEELPLASQNGGAAEGGEARHGPEVTPTEDDTAEACHLHDLCSALEECCTVSGVPKIIMETNADGEEMRDDFAPSTAEANEGGPRNQESEKQTCGRGLSKSLRLVKDPSERKDEKRHAPPLCSSAAAATATVPDCSGLKADLNSDSLGCVEQQERSLILEDVCSKGPGERGRPICRMEIQPLLNEDYSEEQEVEDVTQDLLCTPEETQICISEEQQVEEATQDLLHTAEETQIHISEEQEVDYITQDLLRTTQETQIRISEEQQVDDITQDLLRTTQETQIHNSEEQEVDDIRISEEQEVDDVTQDLLHTSEETQIRISEEQQLEEVTQDLLHTAEETQICISEEQQVEEVTQDLLRTTQETQIRISEEQQVDDITQDLLHTTQETQIRISEEQQVDDTTQDLLHTTQETQIRISEEQEVDDVTQDLLRTTQETQTAAILAEETQTHLPRLARLHRFAQPLQDSEMSREDKPSAAASPSPETPSCAKEPIMLFDRESGHLVNWAASENEDGSSSVKEDTHPGRERIPLSLGAAKQGTEETISLLCGVPDPSKDIKRSSGDDQRKMVSSIEKMELPVPSCSDARDSAGTLLRDSAFHTGEEEETMFSFEDETQVRLLGGTSEFGSGRSQDPSETPMAEICPETEGVFPASSPENFSGTSSCILELPPECPSSEGRHSQDIGERTKPSVSQSVILEVGDCAEFTPKEQTPARFVSRFGAQERMREKAAKTKGPLKRRRTLEVGRPLSSSSLRTAVKPAQQSPSVAEDMDNGALCGNFGQPKRPKRFDGPIKAGHAEAKSPSNLGSLVPTFCASQAVGLRQCAYRLRKHLSILRRRPKKPYLKVPTPCHFEARKRPPSMTGTTFLGSSSEFRPKLLSPARFPPAKYPKVVIWDRAPKPKGLQTSLLLDVFRPSRRTKETALLRKMSLLADKLLAPPRNPRKFTPLPNPPAPRKYGQFGSKMLPEPFSSFETKSTSSLVNASDSRCFKKFSSPSFWVCALESAAMCIFELSGKTPFAFGAPAFPTSSYHVKTEPFPTKSLQSVPHGSAWRETRTRPPSEWSVSVLWSQNVAGVVPVHKETRVLTLLPSGLNATKDGRYTIAYHTSGLQTVLALFFPGCWRLWSRKRHPPGRFPSARRLTFLRFTGASKDSNFSSTFGGELPLWNRLDPPSASPSEISPLCSPRCAWKQESIPATATLCAPQRGLGLQNRSSAMLPPLPDRSLEVSVAPKNDIRWELSFSASFPTSFSIPESARSRLGLSPPRFPVRPSDESDVPVPAFPDINARRKEVKEDRIQFRGDLHQQELQIPAGDKVRYLVVYIGCQNFRVQLSLETIFEEPKERNGSLISVSHQKRKRILEFQDFTVPRKRRARGRVKVTAGFTRAQKAASEGRELDGLLIQRLTDLETFLAAQEELADAPGS</sequence>
<feature type="region of interest" description="Disordered" evidence="1">
    <location>
        <begin position="286"/>
        <end position="316"/>
    </location>
</feature>
<feature type="region of interest" description="Disordered" evidence="1">
    <location>
        <begin position="397"/>
        <end position="425"/>
    </location>
</feature>
<feature type="compositionally biased region" description="Basic and acidic residues" evidence="1">
    <location>
        <begin position="498"/>
        <end position="511"/>
    </location>
</feature>
<feature type="compositionally biased region" description="Polar residues" evidence="1">
    <location>
        <begin position="57"/>
        <end position="76"/>
    </location>
</feature>
<feature type="compositionally biased region" description="Basic and acidic residues" evidence="1">
    <location>
        <begin position="77"/>
        <end position="86"/>
    </location>
</feature>
<proteinExistence type="predicted"/>
<feature type="compositionally biased region" description="Basic and acidic residues" evidence="1">
    <location>
        <begin position="1066"/>
        <end position="1078"/>
    </location>
</feature>
<evidence type="ECO:0000313" key="3">
    <source>
        <dbReference type="Proteomes" id="UP000826234"/>
    </source>
</evidence>
<evidence type="ECO:0000313" key="2">
    <source>
        <dbReference type="EMBL" id="KAH0625535.1"/>
    </source>
</evidence>
<gene>
    <name evidence="2" type="ORF">JD844_015081</name>
</gene>
<feature type="region of interest" description="Disordered" evidence="1">
    <location>
        <begin position="1061"/>
        <end position="1081"/>
    </location>
</feature>
<organism evidence="2 3">
    <name type="scientific">Phrynosoma platyrhinos</name>
    <name type="common">Desert horned lizard</name>
    <dbReference type="NCBI Taxonomy" id="52577"/>
    <lineage>
        <taxon>Eukaryota</taxon>
        <taxon>Metazoa</taxon>
        <taxon>Chordata</taxon>
        <taxon>Craniata</taxon>
        <taxon>Vertebrata</taxon>
        <taxon>Euteleostomi</taxon>
        <taxon>Lepidosauria</taxon>
        <taxon>Squamata</taxon>
        <taxon>Bifurcata</taxon>
        <taxon>Unidentata</taxon>
        <taxon>Episquamata</taxon>
        <taxon>Toxicofera</taxon>
        <taxon>Iguania</taxon>
        <taxon>Phrynosomatidae</taxon>
        <taxon>Phrynosomatinae</taxon>
        <taxon>Phrynosoma</taxon>
    </lineage>
</organism>
<reference evidence="2 3" key="1">
    <citation type="journal article" date="2022" name="Gigascience">
        <title>A chromosome-level genome assembly and annotation of the desert horned lizard, Phrynosoma platyrhinos, provides insight into chromosomal rearrangements among reptiles.</title>
        <authorList>
            <person name="Koochekian N."/>
            <person name="Ascanio A."/>
            <person name="Farleigh K."/>
            <person name="Card D.C."/>
            <person name="Schield D.R."/>
            <person name="Castoe T.A."/>
            <person name="Jezkova T."/>
        </authorList>
    </citation>
    <scope>NUCLEOTIDE SEQUENCE [LARGE SCALE GENOMIC DNA]</scope>
    <source>
        <strain evidence="2">NK-2021</strain>
    </source>
</reference>
<protein>
    <recommendedName>
        <fullName evidence="4">Tantalus-like domain-containing protein</fullName>
    </recommendedName>
</protein>
<dbReference type="PANTHER" id="PTHR14522">
    <property type="entry name" value="EMO2-RELATED"/>
    <property type="match status" value="1"/>
</dbReference>
<comment type="caution">
    <text evidence="2">The sequence shown here is derived from an EMBL/GenBank/DDBJ whole genome shotgun (WGS) entry which is preliminary data.</text>
</comment>
<dbReference type="Proteomes" id="UP000826234">
    <property type="component" value="Unassembled WGS sequence"/>
</dbReference>
<accession>A0ABQ7T7U9</accession>
<evidence type="ECO:0000256" key="1">
    <source>
        <dbReference type="SAM" id="MobiDB-lite"/>
    </source>
</evidence>